<comment type="function">
    <text evidence="3">Plays a role in vesicle-mediated protein trafficking to lysosomal compartments including the endocytic membrane transport and autophagic pathways. Believed to act as a core component of the putative HOPS and CORVET endosomal tethering complexes.</text>
</comment>
<organism evidence="6 7">
    <name type="scientific">Ditylenchus destructor</name>
    <dbReference type="NCBI Taxonomy" id="166010"/>
    <lineage>
        <taxon>Eukaryota</taxon>
        <taxon>Metazoa</taxon>
        <taxon>Ecdysozoa</taxon>
        <taxon>Nematoda</taxon>
        <taxon>Chromadorea</taxon>
        <taxon>Rhabditida</taxon>
        <taxon>Tylenchina</taxon>
        <taxon>Tylenchomorpha</taxon>
        <taxon>Sphaerularioidea</taxon>
        <taxon>Anguinidae</taxon>
        <taxon>Anguininae</taxon>
        <taxon>Ditylenchus</taxon>
    </lineage>
</organism>
<keyword evidence="3" id="KW-0813">Transport</keyword>
<dbReference type="EMBL" id="JAKKPZ010000001">
    <property type="protein sequence ID" value="KAI1728877.1"/>
    <property type="molecule type" value="Genomic_DNA"/>
</dbReference>
<dbReference type="PANTHER" id="PTHR12811:SF0">
    <property type="entry name" value="VACUOLAR PROTEIN SORTING-ASSOCIATED PROTEIN 16 HOMOLOG"/>
    <property type="match status" value="1"/>
</dbReference>
<dbReference type="PANTHER" id="PTHR12811">
    <property type="entry name" value="VACUOLAR PROTEIN SORTING VPS16"/>
    <property type="match status" value="1"/>
</dbReference>
<evidence type="ECO:0000256" key="3">
    <source>
        <dbReference type="PIRNR" id="PIRNR007949"/>
    </source>
</evidence>
<dbReference type="GO" id="GO:0033263">
    <property type="term" value="C:CORVET complex"/>
    <property type="evidence" value="ECO:0007669"/>
    <property type="project" value="UniProtKB-UniRule"/>
</dbReference>
<comment type="similarity">
    <text evidence="1 3">Belongs to the VPS16 family.</text>
</comment>
<feature type="domain" description="Vps16 C-terminal" evidence="4">
    <location>
        <begin position="465"/>
        <end position="779"/>
    </location>
</feature>
<sequence length="794" mass="88871">MPTLAGSSDWTILGDLFIRNVKLYDGINLPISPGCMLASCPFGGPIAIGLPQTQGSHPTNKTVTVSSWKIVICSANGKLLFGSIQTSAISHMFWSKCQKLILVGPGGRILLYDAIGKLQNVFDMGKETQTLGLSQAKCFFNPKDTGLAVMNTAYHIFAINSIDNPVPWKIHDCERRSEPPTCWTVLSSLLKPTSVLVCAKVKFYLGILESTAEHCHFDWSFTSGSYVAMETNGLRNEINSPMLLCLLHDSGVIQIISDDLRTALNSIEFSPSLLPNIDNAIHPLWCGDCAIAIQTSAQSLQFFGINDAKYTHNEDMVTAVDECLFTSAHHFDPVVQKFVLRAASMGMTLCDRYERENFVRVTRLLRVANAVRRLGLAISFAELEELTIYSLINRLIALKQWPLAMKICGLMNVDKEDGLLKVLASWCLALMKECTVARDGTQSKITEEMASKKIFDRLEPYQHGISYADIADMAAKNGLHALAELLLDREPNLSRQVDVLLRLKQVDKALKIADQSQQPDLLHTVLRHLRSLSNPSEVELMLGKIPNAMSLYQSCMHEEAPDKLLMLYIQNDDFARQAIYYLNKAQDYGTELGPFVDHDRRIEYLAKAEEALRQMKDTSAAQIVATSSQLLAENVKNEEKYSVVLTDKPLREAFIWAIGNTDENVVEGLRKQHRLSDKQYWFWSIEGLAKAAKWQQLEKFGRSPKKSPIGYLPLIEVCCRYGNNNLAARFMDKIGGYEEQVKAFLLLGKISDAADIAAKKGDVSTLFQIRRRLPHNSDPWKEVSRIIQSVQDQG</sequence>
<evidence type="ECO:0000313" key="7">
    <source>
        <dbReference type="Proteomes" id="UP001201812"/>
    </source>
</evidence>
<comment type="subcellular location">
    <subcellularLocation>
        <location evidence="3">Late endosome membrane</location>
        <topology evidence="3">Peripheral membrane protein</topology>
        <orientation evidence="3">Cytoplasmic side</orientation>
    </subcellularLocation>
    <subcellularLocation>
        <location evidence="3">Lysosome membrane</location>
        <topology evidence="3">Peripheral membrane protein</topology>
        <orientation evidence="3">Cytoplasmic side</orientation>
    </subcellularLocation>
    <text evidence="3">Cytoplasmic, peripheral membrane protein associated with late endosomes/lysosomes.</text>
</comment>
<dbReference type="InterPro" id="IPR038132">
    <property type="entry name" value="Vps16_C_sf"/>
</dbReference>
<dbReference type="InterPro" id="IPR016534">
    <property type="entry name" value="VPS16"/>
</dbReference>
<dbReference type="PIRSF" id="PIRSF007949">
    <property type="entry name" value="VPS16"/>
    <property type="match status" value="1"/>
</dbReference>
<dbReference type="Pfam" id="PF04841">
    <property type="entry name" value="Vps16_N"/>
    <property type="match status" value="1"/>
</dbReference>
<comment type="caution">
    <text evidence="6">The sequence shown here is derived from an EMBL/GenBank/DDBJ whole genome shotgun (WGS) entry which is preliminary data.</text>
</comment>
<keyword evidence="3" id="KW-0458">Lysosome</keyword>
<dbReference type="GO" id="GO:0016197">
    <property type="term" value="P:endosomal transport"/>
    <property type="evidence" value="ECO:0007669"/>
    <property type="project" value="TreeGrafter"/>
</dbReference>
<evidence type="ECO:0000313" key="6">
    <source>
        <dbReference type="EMBL" id="KAI1728877.1"/>
    </source>
</evidence>
<accession>A0AAD4NEU0</accession>
<name>A0AAD4NEU0_9BILA</name>
<evidence type="ECO:0000256" key="1">
    <source>
        <dbReference type="ARBA" id="ARBA00009250"/>
    </source>
</evidence>
<dbReference type="InterPro" id="IPR006925">
    <property type="entry name" value="Vps16_C"/>
</dbReference>
<keyword evidence="3" id="KW-0653">Protein transport</keyword>
<dbReference type="InterPro" id="IPR006926">
    <property type="entry name" value="Vps16_N"/>
</dbReference>
<gene>
    <name evidence="6" type="ORF">DdX_01085</name>
</gene>
<dbReference type="Proteomes" id="UP001201812">
    <property type="component" value="Unassembled WGS sequence"/>
</dbReference>
<dbReference type="Pfam" id="PF04840">
    <property type="entry name" value="Vps16_C"/>
    <property type="match status" value="1"/>
</dbReference>
<keyword evidence="3" id="KW-0967">Endosome</keyword>
<reference evidence="6" key="1">
    <citation type="submission" date="2022-01" db="EMBL/GenBank/DDBJ databases">
        <title>Genome Sequence Resource for Two Populations of Ditylenchus destructor, the Migratory Endoparasitic Phytonematode.</title>
        <authorList>
            <person name="Zhang H."/>
            <person name="Lin R."/>
            <person name="Xie B."/>
        </authorList>
    </citation>
    <scope>NUCLEOTIDE SEQUENCE</scope>
    <source>
        <strain evidence="6">BazhouSP</strain>
    </source>
</reference>
<keyword evidence="3" id="KW-0472">Membrane</keyword>
<dbReference type="GO" id="GO:0003779">
    <property type="term" value="F:actin binding"/>
    <property type="evidence" value="ECO:0007669"/>
    <property type="project" value="TreeGrafter"/>
</dbReference>
<evidence type="ECO:0000259" key="5">
    <source>
        <dbReference type="Pfam" id="PF04841"/>
    </source>
</evidence>
<evidence type="ECO:0000256" key="2">
    <source>
        <dbReference type="ARBA" id="ARBA00017947"/>
    </source>
</evidence>
<dbReference type="AlphaFoldDB" id="A0AAD4NEU0"/>
<evidence type="ECO:0000259" key="4">
    <source>
        <dbReference type="Pfam" id="PF04840"/>
    </source>
</evidence>
<dbReference type="GO" id="GO:0006886">
    <property type="term" value="P:intracellular protein transport"/>
    <property type="evidence" value="ECO:0007669"/>
    <property type="project" value="InterPro"/>
</dbReference>
<dbReference type="GO" id="GO:0042144">
    <property type="term" value="P:vacuole fusion, non-autophagic"/>
    <property type="evidence" value="ECO:0007669"/>
    <property type="project" value="TreeGrafter"/>
</dbReference>
<dbReference type="GO" id="GO:0031902">
    <property type="term" value="C:late endosome membrane"/>
    <property type="evidence" value="ECO:0007669"/>
    <property type="project" value="UniProtKB-SubCell"/>
</dbReference>
<dbReference type="GO" id="GO:0005765">
    <property type="term" value="C:lysosomal membrane"/>
    <property type="evidence" value="ECO:0007669"/>
    <property type="project" value="UniProtKB-SubCell"/>
</dbReference>
<protein>
    <recommendedName>
        <fullName evidence="2 3">Vacuolar protein sorting-associated protein 16 homolog</fullName>
    </recommendedName>
</protein>
<dbReference type="GO" id="GO:0030897">
    <property type="term" value="C:HOPS complex"/>
    <property type="evidence" value="ECO:0007669"/>
    <property type="project" value="UniProtKB-UniRule"/>
</dbReference>
<proteinExistence type="inferred from homology"/>
<dbReference type="Gene3D" id="1.10.150.780">
    <property type="entry name" value="Vps16, C-terminal region"/>
    <property type="match status" value="1"/>
</dbReference>
<feature type="domain" description="Vps16 N-terminal" evidence="5">
    <location>
        <begin position="7"/>
        <end position="315"/>
    </location>
</feature>
<keyword evidence="7" id="KW-1185">Reference proteome</keyword>